<dbReference type="InterPro" id="IPR007627">
    <property type="entry name" value="RNA_pol_sigma70_r2"/>
</dbReference>
<dbReference type="Pfam" id="PF04542">
    <property type="entry name" value="Sigma70_r2"/>
    <property type="match status" value="1"/>
</dbReference>
<dbReference type="AlphaFoldDB" id="A0A370D994"/>
<keyword evidence="3" id="KW-0731">Sigma factor</keyword>
<keyword evidence="9" id="KW-1185">Reference proteome</keyword>
<feature type="domain" description="RNA polymerase sigma-70 region 2" evidence="6">
    <location>
        <begin position="32"/>
        <end position="99"/>
    </location>
</feature>
<dbReference type="NCBIfam" id="TIGR02937">
    <property type="entry name" value="sigma70-ECF"/>
    <property type="match status" value="1"/>
</dbReference>
<dbReference type="CDD" id="cd06171">
    <property type="entry name" value="Sigma70_r4"/>
    <property type="match status" value="1"/>
</dbReference>
<keyword evidence="2" id="KW-0805">Transcription regulation</keyword>
<reference evidence="8 9" key="1">
    <citation type="journal article" date="2018" name="ISME J.">
        <title>Endosymbiont genomes yield clues of tubeworm success.</title>
        <authorList>
            <person name="Li Y."/>
            <person name="Liles M.R."/>
            <person name="Halanych K.M."/>
        </authorList>
    </citation>
    <scope>NUCLEOTIDE SEQUENCE [LARGE SCALE GENOMIC DNA]</scope>
    <source>
        <strain evidence="8">A1464</strain>
    </source>
</reference>
<dbReference type="GO" id="GO:0016987">
    <property type="term" value="F:sigma factor activity"/>
    <property type="evidence" value="ECO:0007669"/>
    <property type="project" value="UniProtKB-KW"/>
</dbReference>
<evidence type="ECO:0000256" key="5">
    <source>
        <dbReference type="ARBA" id="ARBA00023163"/>
    </source>
</evidence>
<keyword evidence="5" id="KW-0804">Transcription</keyword>
<evidence type="ECO:0000256" key="3">
    <source>
        <dbReference type="ARBA" id="ARBA00023082"/>
    </source>
</evidence>
<evidence type="ECO:0000256" key="2">
    <source>
        <dbReference type="ARBA" id="ARBA00023015"/>
    </source>
</evidence>
<name>A0A370D994_9GAMM</name>
<evidence type="ECO:0000256" key="4">
    <source>
        <dbReference type="ARBA" id="ARBA00023125"/>
    </source>
</evidence>
<dbReference type="Proteomes" id="UP000254266">
    <property type="component" value="Unassembled WGS sequence"/>
</dbReference>
<dbReference type="NCBIfam" id="NF009166">
    <property type="entry name" value="PRK12513.1"/>
    <property type="match status" value="1"/>
</dbReference>
<dbReference type="InterPro" id="IPR014284">
    <property type="entry name" value="RNA_pol_sigma-70_dom"/>
</dbReference>
<dbReference type="Gene3D" id="1.10.10.10">
    <property type="entry name" value="Winged helix-like DNA-binding domain superfamily/Winged helix DNA-binding domain"/>
    <property type="match status" value="1"/>
</dbReference>
<dbReference type="PANTHER" id="PTHR43133:SF8">
    <property type="entry name" value="RNA POLYMERASE SIGMA FACTOR HI_1459-RELATED"/>
    <property type="match status" value="1"/>
</dbReference>
<evidence type="ECO:0000259" key="6">
    <source>
        <dbReference type="Pfam" id="PF04542"/>
    </source>
</evidence>
<dbReference type="PANTHER" id="PTHR43133">
    <property type="entry name" value="RNA POLYMERASE ECF-TYPE SIGMA FACTO"/>
    <property type="match status" value="1"/>
</dbReference>
<evidence type="ECO:0000256" key="1">
    <source>
        <dbReference type="ARBA" id="ARBA00010641"/>
    </source>
</evidence>
<dbReference type="EMBL" id="QFXC01000013">
    <property type="protein sequence ID" value="RDH81463.1"/>
    <property type="molecule type" value="Genomic_DNA"/>
</dbReference>
<proteinExistence type="inferred from homology"/>
<dbReference type="Gene3D" id="1.10.1740.10">
    <property type="match status" value="1"/>
</dbReference>
<comment type="caution">
    <text evidence="8">The sequence shown here is derived from an EMBL/GenBank/DDBJ whole genome shotgun (WGS) entry which is preliminary data.</text>
</comment>
<organism evidence="8 9">
    <name type="scientific">endosymbiont of Galathealinum brachiosum</name>
    <dbReference type="NCBI Taxonomy" id="2200906"/>
    <lineage>
        <taxon>Bacteria</taxon>
        <taxon>Pseudomonadati</taxon>
        <taxon>Pseudomonadota</taxon>
        <taxon>Gammaproteobacteria</taxon>
        <taxon>sulfur-oxidizing symbionts</taxon>
    </lineage>
</organism>
<evidence type="ECO:0000259" key="7">
    <source>
        <dbReference type="Pfam" id="PF08281"/>
    </source>
</evidence>
<dbReference type="InterPro" id="IPR013324">
    <property type="entry name" value="RNA_pol_sigma_r3/r4-like"/>
</dbReference>
<dbReference type="InterPro" id="IPR013249">
    <property type="entry name" value="RNA_pol_sigma70_r4_t2"/>
</dbReference>
<accession>A0A370D994</accession>
<dbReference type="Pfam" id="PF08281">
    <property type="entry name" value="Sigma70_r4_2"/>
    <property type="match status" value="1"/>
</dbReference>
<gene>
    <name evidence="8" type="ORF">DIZ80_15385</name>
</gene>
<dbReference type="InterPro" id="IPR039425">
    <property type="entry name" value="RNA_pol_sigma-70-like"/>
</dbReference>
<protein>
    <submittedName>
        <fullName evidence="8">RNA polymerase sigma factor</fullName>
    </submittedName>
</protein>
<keyword evidence="4" id="KW-0238">DNA-binding</keyword>
<dbReference type="InterPro" id="IPR036388">
    <property type="entry name" value="WH-like_DNA-bd_sf"/>
</dbReference>
<evidence type="ECO:0000313" key="8">
    <source>
        <dbReference type="EMBL" id="RDH81463.1"/>
    </source>
</evidence>
<evidence type="ECO:0000313" key="9">
    <source>
        <dbReference type="Proteomes" id="UP000254266"/>
    </source>
</evidence>
<dbReference type="SUPFAM" id="SSF88946">
    <property type="entry name" value="Sigma2 domain of RNA polymerase sigma factors"/>
    <property type="match status" value="1"/>
</dbReference>
<sequence length="201" mass="23274">MNSFSSNDIDNLTDEDLMLSYRDGTAAAFDVLYARHKGGLYRYVLRQLNNREEIANEIFQDVWMKLINARSNYQVTAKFSTWLYHLAHNRLVDYWRSEKHLKYQVEFEETAESQVTDVSIESQSSQPQVDLQQGQMRQQIKQAIAALPEEQRSAILLKEEAALSLAEIAEVTGVNRETVKSRLRYGIKRLRGILHPLRPVS</sequence>
<dbReference type="GO" id="GO:0003677">
    <property type="term" value="F:DNA binding"/>
    <property type="evidence" value="ECO:0007669"/>
    <property type="project" value="UniProtKB-KW"/>
</dbReference>
<feature type="domain" description="RNA polymerase sigma factor 70 region 4 type 2" evidence="7">
    <location>
        <begin position="137"/>
        <end position="190"/>
    </location>
</feature>
<dbReference type="GO" id="GO:0006352">
    <property type="term" value="P:DNA-templated transcription initiation"/>
    <property type="evidence" value="ECO:0007669"/>
    <property type="project" value="InterPro"/>
</dbReference>
<dbReference type="InterPro" id="IPR013325">
    <property type="entry name" value="RNA_pol_sigma_r2"/>
</dbReference>
<comment type="similarity">
    <text evidence="1">Belongs to the sigma-70 factor family. ECF subfamily.</text>
</comment>
<dbReference type="SUPFAM" id="SSF88659">
    <property type="entry name" value="Sigma3 and sigma4 domains of RNA polymerase sigma factors"/>
    <property type="match status" value="1"/>
</dbReference>